<feature type="coiled-coil region" evidence="7">
    <location>
        <begin position="172"/>
        <end position="240"/>
    </location>
</feature>
<comment type="subunit">
    <text evidence="3">Directly interacts with VCP. Interacts with UBQLN1. Forms a complex with VCP and UBQLN1.</text>
</comment>
<dbReference type="Gene3D" id="3.10.20.90">
    <property type="entry name" value="Phosphatidylinositol 3-kinase Catalytic Subunit, Chain A, domain 1"/>
    <property type="match status" value="1"/>
</dbReference>
<dbReference type="Proteomes" id="UP001431783">
    <property type="component" value="Unassembled WGS sequence"/>
</dbReference>
<proteinExistence type="predicted"/>
<dbReference type="InterPro" id="IPR029071">
    <property type="entry name" value="Ubiquitin-like_domsf"/>
</dbReference>
<dbReference type="PANTHER" id="PTHR46424">
    <property type="entry name" value="UBX DOMAIN-CONTAINING PROTEIN 4"/>
    <property type="match status" value="1"/>
</dbReference>
<evidence type="ECO:0000256" key="3">
    <source>
        <dbReference type="ARBA" id="ARBA00038812"/>
    </source>
</evidence>
<dbReference type="GO" id="GO:0036503">
    <property type="term" value="P:ERAD pathway"/>
    <property type="evidence" value="ECO:0007669"/>
    <property type="project" value="TreeGrafter"/>
</dbReference>
<dbReference type="Gene3D" id="3.40.30.10">
    <property type="entry name" value="Glutaredoxin"/>
    <property type="match status" value="1"/>
</dbReference>
<evidence type="ECO:0000256" key="4">
    <source>
        <dbReference type="ARBA" id="ARBA00040925"/>
    </source>
</evidence>
<dbReference type="Pfam" id="PF00789">
    <property type="entry name" value="UBX"/>
    <property type="match status" value="1"/>
</dbReference>
<keyword evidence="11" id="KW-1185">Reference proteome</keyword>
<dbReference type="EMBL" id="JARQZJ010000092">
    <property type="protein sequence ID" value="KAK9884037.1"/>
    <property type="molecule type" value="Genomic_DNA"/>
</dbReference>
<gene>
    <name evidence="10" type="ORF">WA026_004970</name>
</gene>
<evidence type="ECO:0000256" key="6">
    <source>
        <dbReference type="ARBA" id="ARBA00046062"/>
    </source>
</evidence>
<dbReference type="SUPFAM" id="SSF52833">
    <property type="entry name" value="Thioredoxin-like"/>
    <property type="match status" value="1"/>
</dbReference>
<name>A0AAW1UKJ5_9CUCU</name>
<dbReference type="AlphaFoldDB" id="A0AAW1UKJ5"/>
<comment type="caution">
    <text evidence="10">The sequence shown here is derived from an EMBL/GenBank/DDBJ whole genome shotgun (WGS) entry which is preliminary data.</text>
</comment>
<evidence type="ECO:0000256" key="1">
    <source>
        <dbReference type="ARBA" id="ARBA00004406"/>
    </source>
</evidence>
<accession>A0AAW1UKJ5</accession>
<dbReference type="Pfam" id="PF23187">
    <property type="entry name" value="UBX7_N"/>
    <property type="match status" value="1"/>
</dbReference>
<feature type="region of interest" description="Disordered" evidence="8">
    <location>
        <begin position="401"/>
        <end position="465"/>
    </location>
</feature>
<evidence type="ECO:0000256" key="5">
    <source>
        <dbReference type="ARBA" id="ARBA00041575"/>
    </source>
</evidence>
<evidence type="ECO:0000256" key="7">
    <source>
        <dbReference type="SAM" id="Coils"/>
    </source>
</evidence>
<dbReference type="GO" id="GO:0006986">
    <property type="term" value="P:response to unfolded protein"/>
    <property type="evidence" value="ECO:0007669"/>
    <property type="project" value="UniProtKB-KW"/>
</dbReference>
<dbReference type="InterPro" id="IPR001012">
    <property type="entry name" value="UBX_dom"/>
</dbReference>
<evidence type="ECO:0000259" key="9">
    <source>
        <dbReference type="PROSITE" id="PS50033"/>
    </source>
</evidence>
<dbReference type="PROSITE" id="PS50033">
    <property type="entry name" value="UBX"/>
    <property type="match status" value="1"/>
</dbReference>
<feature type="compositionally biased region" description="Polar residues" evidence="8">
    <location>
        <begin position="455"/>
        <end position="465"/>
    </location>
</feature>
<feature type="domain" description="UBX" evidence="9">
    <location>
        <begin position="279"/>
        <end position="357"/>
    </location>
</feature>
<evidence type="ECO:0000256" key="8">
    <source>
        <dbReference type="SAM" id="MobiDB-lite"/>
    </source>
</evidence>
<dbReference type="SUPFAM" id="SSF54236">
    <property type="entry name" value="Ubiquitin-like"/>
    <property type="match status" value="1"/>
</dbReference>
<dbReference type="SMART" id="SM00166">
    <property type="entry name" value="UBX"/>
    <property type="match status" value="1"/>
</dbReference>
<feature type="region of interest" description="Disordered" evidence="8">
    <location>
        <begin position="252"/>
        <end position="274"/>
    </location>
</feature>
<dbReference type="PANTHER" id="PTHR46424:SF1">
    <property type="entry name" value="UBX DOMAIN-CONTAINING PROTEIN 4"/>
    <property type="match status" value="1"/>
</dbReference>
<sequence length="465" mass="52761">MTNLWDEGNIADAVTKAKNIGAIFIVFIKGDNELSVHYENLFSDDIVLLKLKTKHFVAIKVQHNTTAHQQFSAIYPNNSIPSIFFIGKNGKPIEIITENMSVDEFRGRIDNIILNNGIILQQGPVSESMIKNEQDVVTPSENILPDAVASTSVDSNQVSSQPSGDLTPEEKIEYARRLIEQKKEEQRRQEEEEKKLLEIERRKIGQSIQQMKKLQYDEELKQLMEERNKEKKENKAARDRVLAQIAQDKAERASKFSNQIPSGVPQMSQSVAQPKRPTLQNNITRLQFRLPDGSSHTKEFQISDSLEIVHQYIQNEMHLPFTNYMLSTTFPRREFSNNESSQSLLDLQLVPNAVILILPQNQGVVSSSTNKFIGGIFGWLMTPLLNVYKFLVGFLFSGPPTSNRVEPSNAKRPASDVEDSTRNLPKKQASDSTVIKRQGNVHRLKDRPDSDDDNNTWNGNSTQQM</sequence>
<evidence type="ECO:0000256" key="2">
    <source>
        <dbReference type="ARBA" id="ARBA00023230"/>
    </source>
</evidence>
<feature type="compositionally biased region" description="Polar residues" evidence="8">
    <location>
        <begin position="150"/>
        <end position="164"/>
    </location>
</feature>
<feature type="compositionally biased region" description="Polar residues" evidence="8">
    <location>
        <begin position="255"/>
        <end position="274"/>
    </location>
</feature>
<keyword evidence="7" id="KW-0175">Coiled coil</keyword>
<organism evidence="10 11">
    <name type="scientific">Henosepilachna vigintioctopunctata</name>
    <dbReference type="NCBI Taxonomy" id="420089"/>
    <lineage>
        <taxon>Eukaryota</taxon>
        <taxon>Metazoa</taxon>
        <taxon>Ecdysozoa</taxon>
        <taxon>Arthropoda</taxon>
        <taxon>Hexapoda</taxon>
        <taxon>Insecta</taxon>
        <taxon>Pterygota</taxon>
        <taxon>Neoptera</taxon>
        <taxon>Endopterygota</taxon>
        <taxon>Coleoptera</taxon>
        <taxon>Polyphaga</taxon>
        <taxon>Cucujiformia</taxon>
        <taxon>Coccinelloidea</taxon>
        <taxon>Coccinellidae</taxon>
        <taxon>Epilachninae</taxon>
        <taxon>Epilachnini</taxon>
        <taxon>Henosepilachna</taxon>
    </lineage>
</organism>
<dbReference type="CDD" id="cd16117">
    <property type="entry name" value="UBX_UBXN4"/>
    <property type="match status" value="1"/>
</dbReference>
<keyword evidence="2" id="KW-0834">Unfolded protein response</keyword>
<reference evidence="10 11" key="1">
    <citation type="submission" date="2023-03" db="EMBL/GenBank/DDBJ databases">
        <title>Genome insight into feeding habits of ladybird beetles.</title>
        <authorList>
            <person name="Li H.-S."/>
            <person name="Huang Y.-H."/>
            <person name="Pang H."/>
        </authorList>
    </citation>
    <scope>NUCLEOTIDE SEQUENCE [LARGE SCALE GENOMIC DNA]</scope>
    <source>
        <strain evidence="10">SYSU_2023b</strain>
        <tissue evidence="10">Whole body</tissue>
    </source>
</reference>
<evidence type="ECO:0000313" key="11">
    <source>
        <dbReference type="Proteomes" id="UP001431783"/>
    </source>
</evidence>
<dbReference type="InterPro" id="IPR036249">
    <property type="entry name" value="Thioredoxin-like_sf"/>
</dbReference>
<evidence type="ECO:0000313" key="10">
    <source>
        <dbReference type="EMBL" id="KAK9884037.1"/>
    </source>
</evidence>
<feature type="region of interest" description="Disordered" evidence="8">
    <location>
        <begin position="150"/>
        <end position="170"/>
    </location>
</feature>
<comment type="subcellular location">
    <subcellularLocation>
        <location evidence="1">Endoplasmic reticulum membrane</location>
        <topology evidence="1">Peripheral membrane protein</topology>
    </subcellularLocation>
</comment>
<dbReference type="GO" id="GO:0005789">
    <property type="term" value="C:endoplasmic reticulum membrane"/>
    <property type="evidence" value="ECO:0007669"/>
    <property type="project" value="UniProtKB-SubCell"/>
</dbReference>
<comment type="function">
    <text evidence="6">Involved in endoplasmic reticulum-associated protein degradation (ERAD). Acts as a platform to recruit both UBQLN1 and VCP to the ER during ERAD.</text>
</comment>
<protein>
    <recommendedName>
        <fullName evidence="4">UBX domain-containing protein 4</fullName>
    </recommendedName>
    <alternativeName>
        <fullName evidence="5">UBX domain-containing protein 2</fullName>
    </alternativeName>
</protein>